<feature type="transmembrane region" description="Helical" evidence="1">
    <location>
        <begin position="112"/>
        <end position="129"/>
    </location>
</feature>
<accession>A0ABS1MHN6</accession>
<protein>
    <submittedName>
        <fullName evidence="2">Uncharacterized protein</fullName>
    </submittedName>
</protein>
<gene>
    <name evidence="2" type="ORF">JK358_37285</name>
</gene>
<comment type="caution">
    <text evidence="2">The sequence shown here is derived from an EMBL/GenBank/DDBJ whole genome shotgun (WGS) entry which is preliminary data.</text>
</comment>
<feature type="transmembrane region" description="Helical" evidence="1">
    <location>
        <begin position="141"/>
        <end position="163"/>
    </location>
</feature>
<evidence type="ECO:0000256" key="1">
    <source>
        <dbReference type="SAM" id="Phobius"/>
    </source>
</evidence>
<feature type="transmembrane region" description="Helical" evidence="1">
    <location>
        <begin position="46"/>
        <end position="64"/>
    </location>
</feature>
<keyword evidence="1" id="KW-1133">Transmembrane helix</keyword>
<dbReference type="RefSeq" id="WP_201958188.1">
    <property type="nucleotide sequence ID" value="NZ_JAERRJ010000023.1"/>
</dbReference>
<keyword evidence="3" id="KW-1185">Reference proteome</keyword>
<name>A0ABS1MHN6_9NOCA</name>
<keyword evidence="1" id="KW-0812">Transmembrane</keyword>
<proteinExistence type="predicted"/>
<evidence type="ECO:0000313" key="2">
    <source>
        <dbReference type="EMBL" id="MBL1080066.1"/>
    </source>
</evidence>
<evidence type="ECO:0000313" key="3">
    <source>
        <dbReference type="Proteomes" id="UP000602198"/>
    </source>
</evidence>
<dbReference type="Proteomes" id="UP000602198">
    <property type="component" value="Unassembled WGS sequence"/>
</dbReference>
<feature type="transmembrane region" description="Helical" evidence="1">
    <location>
        <begin position="84"/>
        <end position="105"/>
    </location>
</feature>
<dbReference type="EMBL" id="JAERRJ010000023">
    <property type="protein sequence ID" value="MBL1080066.1"/>
    <property type="molecule type" value="Genomic_DNA"/>
</dbReference>
<reference evidence="2 3" key="1">
    <citation type="submission" date="2021-01" db="EMBL/GenBank/DDBJ databases">
        <title>WGS of actinomycetes isolated from Thailand.</title>
        <authorList>
            <person name="Thawai C."/>
        </authorList>
    </citation>
    <scope>NUCLEOTIDE SEQUENCE [LARGE SCALE GENOMIC DNA]</scope>
    <source>
        <strain evidence="2 3">LPG 2</strain>
    </source>
</reference>
<sequence>MKDNWSFFVPYIAVVTAVQFGITGVAKFVGAFPYKKLDRLGKCIESAVSLATGALLAFLFFSVAGSGGRIADSPRGERIATASGFLQVYAVLFAFFLIWTSAIIFGGIGTRAFVLGLTVVGVLVNLGGLPSPEVVETMRTVFGRAVAGVVAVTMVVIVCAEILPARLRSPVLELWHRTTSNLALRRVRFISWLEPTETGSGDNKSV</sequence>
<feature type="transmembrane region" description="Helical" evidence="1">
    <location>
        <begin position="12"/>
        <end position="34"/>
    </location>
</feature>
<keyword evidence="1" id="KW-0472">Membrane</keyword>
<organism evidence="2 3">
    <name type="scientific">Nocardia acididurans</name>
    <dbReference type="NCBI Taxonomy" id="2802282"/>
    <lineage>
        <taxon>Bacteria</taxon>
        <taxon>Bacillati</taxon>
        <taxon>Actinomycetota</taxon>
        <taxon>Actinomycetes</taxon>
        <taxon>Mycobacteriales</taxon>
        <taxon>Nocardiaceae</taxon>
        <taxon>Nocardia</taxon>
    </lineage>
</organism>